<dbReference type="InterPro" id="IPR043504">
    <property type="entry name" value="Peptidase_S1_PA_chymotrypsin"/>
</dbReference>
<feature type="disulfide bond" evidence="16">
    <location>
        <begin position="620"/>
        <end position="661"/>
    </location>
</feature>
<evidence type="ECO:0000256" key="18">
    <source>
        <dbReference type="PROSITE-ProRule" id="PRU00196"/>
    </source>
</evidence>
<feature type="domain" description="SRCR" evidence="22">
    <location>
        <begin position="804"/>
        <end position="922"/>
    </location>
</feature>
<dbReference type="SMART" id="SM00020">
    <property type="entry name" value="Tryp_SPc"/>
    <property type="match status" value="1"/>
</dbReference>
<feature type="disulfide bond" evidence="17">
    <location>
        <begin position="678"/>
        <end position="696"/>
    </location>
</feature>
<dbReference type="SUPFAM" id="SSF56487">
    <property type="entry name" value="SRCR-like"/>
    <property type="match status" value="1"/>
</dbReference>
<evidence type="ECO:0000256" key="9">
    <source>
        <dbReference type="ARBA" id="ARBA00022825"/>
    </source>
</evidence>
<dbReference type="SUPFAM" id="SSF63501">
    <property type="entry name" value="Frizzled cysteine-rich domain"/>
    <property type="match status" value="2"/>
</dbReference>
<dbReference type="FunFam" id="4.10.400.10:FF:000056">
    <property type="entry name" value="Terribly reduced optic lobes, isoform AM"/>
    <property type="match status" value="1"/>
</dbReference>
<keyword evidence="10" id="KW-0735">Signal-anchor</keyword>
<dbReference type="CDD" id="cd07445">
    <property type="entry name" value="CRD_corin_1"/>
    <property type="match status" value="1"/>
</dbReference>
<feature type="active site" description="Charge relay system" evidence="15">
    <location>
        <position position="1087"/>
    </location>
</feature>
<sequence>MFSMQQFPALPPEEERYRQVLSTDRVLGTDEDNMGDGCSQKLASAKYLRFLLLILIPCICALILLLVFLLTFVGILEKTCFYSNGSDLLAAGGNIRTSDIPFPNIVETGSDVVPTVDLKVLPSSWTQSPLSHIDQMHENLSMFRQALQEDSLAPITPAPPFNTTTTDVGILTSAPEDHTWSFATTEEKTLWSTDTSIKITDRISSLPTLSSIHPAAVQEMNLKKSACINITYSQCQMLPYNHTTLTSVLSIVKSIEMEKFLKFFSYLNRLSCYQHIMLFGCSLALPECISDGDDSRGLLPCRSFCEAAKEGCEPVLGMVNSSWPEFLRCSQFQNRTENDNITRVCFSPWQERGKQLLCGGDESFLCASGICIPGKLQCNGYNDCDDWSDEAHCNCSNDVFRCATGKCLNYTFVCDGYDDCGDLSDEQNCDCNPLKQHRCGDGRCITVDWVCDGDHDCIDKSDEANCSCYSQGLVECRNGQCIPSAFQCDGDNDCKDGSDEDNCSENKGQTPCQEGDQRCIDASCPDSCGTSSLCDMNNGQTNCSQCEPITLELCMNLPYNYTNYPNYLGHRTQKEASISWESSLFPALVQTNCYKYLMFFACTILVPKCDPQTNQRIPPCRTLCEHSKERCESVLGIVGLQWPEDTDCTQFPEENSDNQTCLTPDEDVEECSPSHFKCRSGRCVLASRRCDGQADCEDDSDEDNCGCRERGLWECPSNKLCIQHAMICDGFPDCPDKVDEKNCSFCKVDELECASHDCVPRELWCDGQLDCMDNSDEWNCVTLSKNTSSLAFLTIHRSATDYHVCADEWQEKLSQLACNQMGLGGPSATKIVQENEQLHHQKWLNLPSDWKNKNASTLPALLVKGQSCQSRSKVSLLCSKKDCGRRPAARMSKRILGGRTSRPGRWPWQCSLQSEPSGHICGCVLIANKWVLTVAHCFEGRENAAVWKVVFGINNLDHPSIFMQTRLVKTIILHPRYNRAVVDYDISIIELNEDIDETSYVRPVCLPSREQLVEPDTYCYITGWGHMGNKMPFKLQEGEVRIISLEQCQSYFDMKTITNRMLCAGYESGTVDSCMVVFFPLPLQGDSGGPLVCEQPAGRWTLFGLTSWGSVCFSKVLGPGVYSNVSHFIEWIERQIYIHTFLLN</sequence>
<dbReference type="PANTHER" id="PTHR24252:SF11">
    <property type="entry name" value="ATRIAL NATRIURETIC PEPTIDE-CONVERTING ENZYME ISOFORM X1"/>
    <property type="match status" value="1"/>
</dbReference>
<feature type="transmembrane region" description="Helical" evidence="19">
    <location>
        <begin position="50"/>
        <end position="76"/>
    </location>
</feature>
<dbReference type="InterPro" id="IPR002172">
    <property type="entry name" value="LDrepeatLR_classA_rpt"/>
</dbReference>
<dbReference type="GO" id="GO:0004252">
    <property type="term" value="F:serine-type endopeptidase activity"/>
    <property type="evidence" value="ECO:0007669"/>
    <property type="project" value="InterPro"/>
</dbReference>
<dbReference type="PROSITE" id="PS50240">
    <property type="entry name" value="TRYPSIN_DOM"/>
    <property type="match status" value="1"/>
</dbReference>
<dbReference type="InterPro" id="IPR017052">
    <property type="entry name" value="Corin"/>
</dbReference>
<dbReference type="Gene3D" id="1.10.2000.10">
    <property type="entry name" value="Frizzled cysteine-rich domain"/>
    <property type="match status" value="2"/>
</dbReference>
<dbReference type="GO" id="GO:0005576">
    <property type="term" value="C:extracellular region"/>
    <property type="evidence" value="ECO:0007669"/>
    <property type="project" value="UniProtKB-SubCell"/>
</dbReference>
<dbReference type="AlphaFoldDB" id="A0A9D3WYV9"/>
<evidence type="ECO:0000256" key="7">
    <source>
        <dbReference type="ARBA" id="ARBA00022737"/>
    </source>
</evidence>
<dbReference type="PANTHER" id="PTHR24252">
    <property type="entry name" value="ACROSIN-RELATED"/>
    <property type="match status" value="1"/>
</dbReference>
<keyword evidence="24" id="KW-1185">Reference proteome</keyword>
<dbReference type="SMART" id="SM00192">
    <property type="entry name" value="LDLa"/>
    <property type="match status" value="7"/>
</dbReference>
<feature type="domain" description="FZ" evidence="20">
    <location>
        <begin position="222"/>
        <end position="348"/>
    </location>
</feature>
<dbReference type="InterPro" id="IPR009003">
    <property type="entry name" value="Peptidase_S1_PA"/>
</dbReference>
<feature type="disulfide bond" evidence="17">
    <location>
        <begin position="366"/>
        <end position="384"/>
    </location>
</feature>
<dbReference type="PROSITE" id="PS01209">
    <property type="entry name" value="LDLRA_1"/>
    <property type="match status" value="2"/>
</dbReference>
<dbReference type="FunFam" id="4.10.400.10:FF:000024">
    <property type="entry name" value="Low-density lipoprotein RecePtor related"/>
    <property type="match status" value="1"/>
</dbReference>
<dbReference type="SUPFAM" id="SSF50494">
    <property type="entry name" value="Trypsin-like serine proteases"/>
    <property type="match status" value="1"/>
</dbReference>
<reference evidence="23" key="1">
    <citation type="submission" date="2021-09" db="EMBL/GenBank/DDBJ databases">
        <title>The genome of Mauremys mutica provides insights into the evolution of semi-aquatic lifestyle.</title>
        <authorList>
            <person name="Gong S."/>
            <person name="Gao Y."/>
        </authorList>
    </citation>
    <scope>NUCLEOTIDE SEQUENCE</scope>
    <source>
        <strain evidence="23">MM-2020</strain>
        <tissue evidence="23">Muscle</tissue>
    </source>
</reference>
<feature type="disulfide bond" evidence="17">
    <location>
        <begin position="414"/>
        <end position="429"/>
    </location>
</feature>
<dbReference type="PROSITE" id="PS50038">
    <property type="entry name" value="FZ"/>
    <property type="match status" value="2"/>
</dbReference>
<organism evidence="23 24">
    <name type="scientific">Mauremys mutica</name>
    <name type="common">yellowpond turtle</name>
    <dbReference type="NCBI Taxonomy" id="74926"/>
    <lineage>
        <taxon>Eukaryota</taxon>
        <taxon>Metazoa</taxon>
        <taxon>Chordata</taxon>
        <taxon>Craniata</taxon>
        <taxon>Vertebrata</taxon>
        <taxon>Euteleostomi</taxon>
        <taxon>Archelosauria</taxon>
        <taxon>Testudinata</taxon>
        <taxon>Testudines</taxon>
        <taxon>Cryptodira</taxon>
        <taxon>Durocryptodira</taxon>
        <taxon>Testudinoidea</taxon>
        <taxon>Geoemydidae</taxon>
        <taxon>Geoemydinae</taxon>
        <taxon>Mauremys</taxon>
    </lineage>
</organism>
<evidence type="ECO:0000256" key="2">
    <source>
        <dbReference type="ARBA" id="ARBA00004613"/>
    </source>
</evidence>
<dbReference type="CDD" id="cd00190">
    <property type="entry name" value="Tryp_SPc"/>
    <property type="match status" value="1"/>
</dbReference>
<feature type="disulfide bond" evidence="17">
    <location>
        <begin position="728"/>
        <end position="743"/>
    </location>
</feature>
<comment type="subcellular location">
    <subcellularLocation>
        <location evidence="1">Cell membrane</location>
        <topology evidence="1">Single-pass type II membrane protein</topology>
    </subcellularLocation>
    <subcellularLocation>
        <location evidence="2">Secreted</location>
    </subcellularLocation>
</comment>
<dbReference type="InterPro" id="IPR036055">
    <property type="entry name" value="LDL_receptor-like_sf"/>
</dbReference>
<evidence type="ECO:0000313" key="23">
    <source>
        <dbReference type="EMBL" id="KAH1169838.1"/>
    </source>
</evidence>
<feature type="disulfide bond" evidence="17">
    <location>
        <begin position="378"/>
        <end position="393"/>
    </location>
</feature>
<comment type="similarity">
    <text evidence="3">Belongs to the LDLR family.</text>
</comment>
<evidence type="ECO:0000256" key="10">
    <source>
        <dbReference type="ARBA" id="ARBA00022968"/>
    </source>
</evidence>
<feature type="active site" description="Charge relay system" evidence="15">
    <location>
        <position position="936"/>
    </location>
</feature>
<dbReference type="FunFam" id="4.10.400.10:FF:000083">
    <property type="entry name" value="Atrial natriuretic peptide-converting enzyme"/>
    <property type="match status" value="1"/>
</dbReference>
<evidence type="ECO:0000259" key="22">
    <source>
        <dbReference type="PROSITE" id="PS50287"/>
    </source>
</evidence>
<comment type="caution">
    <text evidence="23">The sequence shown here is derived from an EMBL/GenBank/DDBJ whole genome shotgun (WGS) entry which is preliminary data.</text>
</comment>
<comment type="caution">
    <text evidence="18">Lacks conserved residue(s) required for the propagation of feature annotation.</text>
</comment>
<evidence type="ECO:0000256" key="6">
    <source>
        <dbReference type="ARBA" id="ARBA00022692"/>
    </source>
</evidence>
<keyword evidence="4" id="KW-0964">Secreted</keyword>
<keyword evidence="13 17" id="KW-1015">Disulfide bond</keyword>
<dbReference type="SMART" id="SM00202">
    <property type="entry name" value="SR"/>
    <property type="match status" value="1"/>
</dbReference>
<evidence type="ECO:0000256" key="15">
    <source>
        <dbReference type="PIRSR" id="PIRSR036376-50"/>
    </source>
</evidence>
<keyword evidence="6 19" id="KW-0812">Transmembrane</keyword>
<dbReference type="GO" id="GO:0005886">
    <property type="term" value="C:plasma membrane"/>
    <property type="evidence" value="ECO:0007669"/>
    <property type="project" value="UniProtKB-SubCell"/>
</dbReference>
<dbReference type="FunFam" id="2.40.10.10:FF:000015">
    <property type="entry name" value="Atrial natriuretic peptide-converting enzyme"/>
    <property type="match status" value="1"/>
</dbReference>
<feature type="disulfide bond" evidence="17">
    <location>
        <begin position="451"/>
        <end position="466"/>
    </location>
</feature>
<keyword evidence="8" id="KW-0378">Hydrolase</keyword>
<feature type="disulfide bond" evidence="16">
    <location>
        <begin position="305"/>
        <end position="329"/>
    </location>
</feature>
<feature type="disulfide bond" evidence="17">
    <location>
        <begin position="439"/>
        <end position="457"/>
    </location>
</feature>
<feature type="domain" description="Peptidase S1" evidence="21">
    <location>
        <begin position="895"/>
        <end position="1137"/>
    </location>
</feature>
<dbReference type="InterPro" id="IPR001190">
    <property type="entry name" value="SRCR"/>
</dbReference>
<evidence type="ECO:0000256" key="11">
    <source>
        <dbReference type="ARBA" id="ARBA00022989"/>
    </source>
</evidence>
<dbReference type="Pfam" id="PF15494">
    <property type="entry name" value="SRCR_2"/>
    <property type="match status" value="1"/>
</dbReference>
<dbReference type="InterPro" id="IPR041763">
    <property type="entry name" value="Corin_CRD_2"/>
</dbReference>
<evidence type="ECO:0000259" key="20">
    <source>
        <dbReference type="PROSITE" id="PS50038"/>
    </source>
</evidence>
<feature type="disulfide bond" evidence="17">
    <location>
        <begin position="753"/>
        <end position="771"/>
    </location>
</feature>
<evidence type="ECO:0000256" key="16">
    <source>
        <dbReference type="PROSITE-ProRule" id="PRU00090"/>
    </source>
</evidence>
<dbReference type="InterPro" id="IPR036772">
    <property type="entry name" value="SRCR-like_dom_sf"/>
</dbReference>
<dbReference type="InterPro" id="IPR036790">
    <property type="entry name" value="Frizzled_dom_sf"/>
</dbReference>
<keyword evidence="9" id="KW-0720">Serine protease</keyword>
<dbReference type="Pfam" id="PF00057">
    <property type="entry name" value="Ldl_recept_a"/>
    <property type="match status" value="7"/>
</dbReference>
<dbReference type="SMART" id="SM00063">
    <property type="entry name" value="FRI"/>
    <property type="match status" value="2"/>
</dbReference>
<evidence type="ECO:0000256" key="5">
    <source>
        <dbReference type="ARBA" id="ARBA00022670"/>
    </source>
</evidence>
<keyword evidence="14" id="KW-0325">Glycoprotein</keyword>
<protein>
    <recommendedName>
        <fullName evidence="25">Atrial natriuretic peptide-converting enzyme</fullName>
    </recommendedName>
</protein>
<evidence type="ECO:0000256" key="8">
    <source>
        <dbReference type="ARBA" id="ARBA00022801"/>
    </source>
</evidence>
<feature type="disulfide bond" evidence="17">
    <location>
        <begin position="402"/>
        <end position="420"/>
    </location>
</feature>
<dbReference type="PIRSF" id="PIRSF036376">
    <property type="entry name" value="Corin"/>
    <property type="match status" value="1"/>
</dbReference>
<dbReference type="CDD" id="cd00112">
    <property type="entry name" value="LDLa"/>
    <property type="match status" value="7"/>
</dbReference>
<feature type="disulfide bond" evidence="16">
    <location>
        <begin position="593"/>
        <end position="631"/>
    </location>
</feature>
<feature type="disulfide bond" evidence="17">
    <location>
        <begin position="488"/>
        <end position="503"/>
    </location>
</feature>
<dbReference type="PROSITE" id="PS50287">
    <property type="entry name" value="SRCR_2"/>
    <property type="match status" value="1"/>
</dbReference>
<dbReference type="InterPro" id="IPR041762">
    <property type="entry name" value="Corin_CRD_1"/>
</dbReference>
<feature type="disulfide bond" evidence="16">
    <location>
        <begin position="235"/>
        <end position="281"/>
    </location>
</feature>
<keyword evidence="11 19" id="KW-1133">Transmembrane helix</keyword>
<evidence type="ECO:0000313" key="24">
    <source>
        <dbReference type="Proteomes" id="UP000827986"/>
    </source>
</evidence>
<dbReference type="InterPro" id="IPR023415">
    <property type="entry name" value="LDLR_class-A_CS"/>
</dbReference>
<evidence type="ECO:0000256" key="13">
    <source>
        <dbReference type="ARBA" id="ARBA00023157"/>
    </source>
</evidence>
<gene>
    <name evidence="23" type="ORF">KIL84_000823</name>
</gene>
<feature type="disulfide bond" evidence="17">
    <location>
        <begin position="765"/>
        <end position="780"/>
    </location>
</feature>
<feature type="disulfide bond" evidence="17">
    <location>
        <begin position="395"/>
        <end position="407"/>
    </location>
</feature>
<dbReference type="PROSITE" id="PS50068">
    <property type="entry name" value="LDLRA_2"/>
    <property type="match status" value="7"/>
</dbReference>
<feature type="disulfide bond" evidence="16">
    <location>
        <begin position="624"/>
        <end position="648"/>
    </location>
</feature>
<evidence type="ECO:0000259" key="21">
    <source>
        <dbReference type="PROSITE" id="PS50240"/>
    </source>
</evidence>
<name>A0A9D3WYV9_9SAUR</name>
<dbReference type="Gene3D" id="4.10.400.10">
    <property type="entry name" value="Low-density Lipoprotein Receptor"/>
    <property type="match status" value="7"/>
</dbReference>
<dbReference type="Pfam" id="PF00089">
    <property type="entry name" value="Trypsin"/>
    <property type="match status" value="1"/>
</dbReference>
<dbReference type="SUPFAM" id="SSF57424">
    <property type="entry name" value="LDL receptor-like module"/>
    <property type="match status" value="7"/>
</dbReference>
<evidence type="ECO:0000256" key="19">
    <source>
        <dbReference type="SAM" id="Phobius"/>
    </source>
</evidence>
<feature type="domain" description="FZ" evidence="20">
    <location>
        <begin position="541"/>
        <end position="664"/>
    </location>
</feature>
<evidence type="ECO:0000256" key="17">
    <source>
        <dbReference type="PROSITE-ProRule" id="PRU00124"/>
    </source>
</evidence>
<evidence type="ECO:0000256" key="3">
    <source>
        <dbReference type="ARBA" id="ARBA00009939"/>
    </source>
</evidence>
<dbReference type="OrthoDB" id="7863416at2759"/>
<feature type="disulfide bond" evidence="17">
    <location>
        <begin position="476"/>
        <end position="494"/>
    </location>
</feature>
<keyword evidence="7" id="KW-0677">Repeat</keyword>
<evidence type="ECO:0008006" key="25">
    <source>
        <dbReference type="Google" id="ProtNLM"/>
    </source>
</evidence>
<dbReference type="CDD" id="cd07888">
    <property type="entry name" value="CRD_corin_2"/>
    <property type="match status" value="1"/>
</dbReference>
<evidence type="ECO:0000256" key="12">
    <source>
        <dbReference type="ARBA" id="ARBA00023136"/>
    </source>
</evidence>
<feature type="disulfide bond" evidence="17">
    <location>
        <begin position="671"/>
        <end position="683"/>
    </location>
</feature>
<dbReference type="InterPro" id="IPR020067">
    <property type="entry name" value="Frizzled_dom"/>
</dbReference>
<dbReference type="Proteomes" id="UP000827986">
    <property type="component" value="Unassembled WGS sequence"/>
</dbReference>
<keyword evidence="5" id="KW-0645">Protease</keyword>
<dbReference type="GO" id="GO:0008217">
    <property type="term" value="P:regulation of blood pressure"/>
    <property type="evidence" value="ECO:0007669"/>
    <property type="project" value="InterPro"/>
</dbReference>
<dbReference type="Gene3D" id="2.40.10.10">
    <property type="entry name" value="Trypsin-like serine proteases"/>
    <property type="match status" value="1"/>
</dbReference>
<dbReference type="PRINTS" id="PR00261">
    <property type="entry name" value="LDLRECEPTOR"/>
</dbReference>
<evidence type="ECO:0000256" key="1">
    <source>
        <dbReference type="ARBA" id="ARBA00004401"/>
    </source>
</evidence>
<feature type="disulfide bond" evidence="16">
    <location>
        <begin position="227"/>
        <end position="288"/>
    </location>
</feature>
<feature type="disulfide bond" evidence="17">
    <location>
        <begin position="690"/>
        <end position="705"/>
    </location>
</feature>
<feature type="active site" description="Charge relay system" evidence="15">
    <location>
        <position position="985"/>
    </location>
</feature>
<dbReference type="GO" id="GO:0016486">
    <property type="term" value="P:peptide hormone processing"/>
    <property type="evidence" value="ECO:0007669"/>
    <property type="project" value="InterPro"/>
</dbReference>
<dbReference type="EMBL" id="JAHDVG010000484">
    <property type="protein sequence ID" value="KAH1169838.1"/>
    <property type="molecule type" value="Genomic_DNA"/>
</dbReference>
<proteinExistence type="inferred from homology"/>
<evidence type="ECO:0000256" key="14">
    <source>
        <dbReference type="ARBA" id="ARBA00023180"/>
    </source>
</evidence>
<dbReference type="InterPro" id="IPR001254">
    <property type="entry name" value="Trypsin_dom"/>
</dbReference>
<feature type="disulfide bond" evidence="17">
    <location>
        <begin position="746"/>
        <end position="758"/>
    </location>
</feature>
<dbReference type="Pfam" id="PF01392">
    <property type="entry name" value="Fz"/>
    <property type="match status" value="2"/>
</dbReference>
<accession>A0A9D3WYV9</accession>
<evidence type="ECO:0000256" key="4">
    <source>
        <dbReference type="ARBA" id="ARBA00022525"/>
    </source>
</evidence>
<keyword evidence="12 19" id="KW-0472">Membrane</keyword>